<evidence type="ECO:0000256" key="1">
    <source>
        <dbReference type="SAM" id="MobiDB-lite"/>
    </source>
</evidence>
<keyword evidence="3" id="KW-1185">Reference proteome</keyword>
<gene>
    <name evidence="2" type="ORF">B0J13DRAFT_528947</name>
</gene>
<dbReference type="Proteomes" id="UP000717696">
    <property type="component" value="Unassembled WGS sequence"/>
</dbReference>
<organism evidence="2 3">
    <name type="scientific">Dactylonectria estremocensis</name>
    <dbReference type="NCBI Taxonomy" id="1079267"/>
    <lineage>
        <taxon>Eukaryota</taxon>
        <taxon>Fungi</taxon>
        <taxon>Dikarya</taxon>
        <taxon>Ascomycota</taxon>
        <taxon>Pezizomycotina</taxon>
        <taxon>Sordariomycetes</taxon>
        <taxon>Hypocreomycetidae</taxon>
        <taxon>Hypocreales</taxon>
        <taxon>Nectriaceae</taxon>
        <taxon>Dactylonectria</taxon>
    </lineage>
</organism>
<feature type="compositionally biased region" description="Pro residues" evidence="1">
    <location>
        <begin position="103"/>
        <end position="126"/>
    </location>
</feature>
<proteinExistence type="predicted"/>
<dbReference type="AlphaFoldDB" id="A0A9P9ECX5"/>
<comment type="caution">
    <text evidence="2">The sequence shown here is derived from an EMBL/GenBank/DDBJ whole genome shotgun (WGS) entry which is preliminary data.</text>
</comment>
<protein>
    <submittedName>
        <fullName evidence="2">Uncharacterized protein</fullName>
    </submittedName>
</protein>
<reference evidence="2" key="1">
    <citation type="journal article" date="2021" name="Nat. Commun.">
        <title>Genetic determinants of endophytism in the Arabidopsis root mycobiome.</title>
        <authorList>
            <person name="Mesny F."/>
            <person name="Miyauchi S."/>
            <person name="Thiergart T."/>
            <person name="Pickel B."/>
            <person name="Atanasova L."/>
            <person name="Karlsson M."/>
            <person name="Huettel B."/>
            <person name="Barry K.W."/>
            <person name="Haridas S."/>
            <person name="Chen C."/>
            <person name="Bauer D."/>
            <person name="Andreopoulos W."/>
            <person name="Pangilinan J."/>
            <person name="LaButti K."/>
            <person name="Riley R."/>
            <person name="Lipzen A."/>
            <person name="Clum A."/>
            <person name="Drula E."/>
            <person name="Henrissat B."/>
            <person name="Kohler A."/>
            <person name="Grigoriev I.V."/>
            <person name="Martin F.M."/>
            <person name="Hacquard S."/>
        </authorList>
    </citation>
    <scope>NUCLEOTIDE SEQUENCE</scope>
    <source>
        <strain evidence="2">MPI-CAGE-AT-0021</strain>
    </source>
</reference>
<evidence type="ECO:0000313" key="2">
    <source>
        <dbReference type="EMBL" id="KAH7134841.1"/>
    </source>
</evidence>
<sequence>MLLATTNDAVAARCLTTKTKQQGWIGRHEKGGKTWWVGLCAGEGAYYGDLCRLVLLFWYSCSVERGWPSGSAAAAMMQCNRLQRTPSRGACLMSQRSARMSPRNPPMSPSEPPATPQPSPNQPPPLVTGVSSSALLVALNPPGGPVVFSAVAGIRHAWVCRGAQEQALGNSEVQWCGVAAGTLGVDYMPPPRWEGDYRFMMEWKPVEEQVIAVYVVQVVQQLVQCYTPCCNVPLPPHLMPTA</sequence>
<dbReference type="EMBL" id="JAGMUU010000017">
    <property type="protein sequence ID" value="KAH7134841.1"/>
    <property type="molecule type" value="Genomic_DNA"/>
</dbReference>
<evidence type="ECO:0000313" key="3">
    <source>
        <dbReference type="Proteomes" id="UP000717696"/>
    </source>
</evidence>
<name>A0A9P9ECX5_9HYPO</name>
<accession>A0A9P9ECX5</accession>
<feature type="region of interest" description="Disordered" evidence="1">
    <location>
        <begin position="93"/>
        <end position="126"/>
    </location>
</feature>